<organism evidence="2 3">
    <name type="scientific">Candidatus Treponema excrementipullorum</name>
    <dbReference type="NCBI Taxonomy" id="2838768"/>
    <lineage>
        <taxon>Bacteria</taxon>
        <taxon>Pseudomonadati</taxon>
        <taxon>Spirochaetota</taxon>
        <taxon>Spirochaetia</taxon>
        <taxon>Spirochaetales</taxon>
        <taxon>Treponemataceae</taxon>
        <taxon>Treponema</taxon>
    </lineage>
</organism>
<gene>
    <name evidence="2" type="ORF">IAA16_09285</name>
</gene>
<dbReference type="InterPro" id="IPR050678">
    <property type="entry name" value="DNA_Partitioning_ATPase"/>
</dbReference>
<evidence type="ECO:0000259" key="1">
    <source>
        <dbReference type="Pfam" id="PF13614"/>
    </source>
</evidence>
<comment type="caution">
    <text evidence="2">The sequence shown here is derived from an EMBL/GenBank/DDBJ whole genome shotgun (WGS) entry which is preliminary data.</text>
</comment>
<feature type="domain" description="AAA" evidence="1">
    <location>
        <begin position="1"/>
        <end position="152"/>
    </location>
</feature>
<evidence type="ECO:0000313" key="3">
    <source>
        <dbReference type="Proteomes" id="UP000823914"/>
    </source>
</evidence>
<dbReference type="PANTHER" id="PTHR13696:SF99">
    <property type="entry name" value="COBYRINIC ACID AC-DIAMIDE SYNTHASE"/>
    <property type="match status" value="1"/>
</dbReference>
<dbReference type="SUPFAM" id="SSF52540">
    <property type="entry name" value="P-loop containing nucleoside triphosphate hydrolases"/>
    <property type="match status" value="1"/>
</dbReference>
<dbReference type="Gene3D" id="3.40.50.300">
    <property type="entry name" value="P-loop containing nucleotide triphosphate hydrolases"/>
    <property type="match status" value="1"/>
</dbReference>
<protein>
    <submittedName>
        <fullName evidence="2">AAA family ATPase</fullName>
    </submittedName>
</protein>
<dbReference type="EMBL" id="JAHLFV010000213">
    <property type="protein sequence ID" value="MBU3850745.1"/>
    <property type="molecule type" value="Genomic_DNA"/>
</dbReference>
<reference evidence="2" key="2">
    <citation type="submission" date="2021-04" db="EMBL/GenBank/DDBJ databases">
        <authorList>
            <person name="Gilroy R."/>
        </authorList>
    </citation>
    <scope>NUCLEOTIDE SEQUENCE</scope>
    <source>
        <strain evidence="2">Gambia15-2214</strain>
    </source>
</reference>
<dbReference type="AlphaFoldDB" id="A0A9E2NZX1"/>
<proteinExistence type="predicted"/>
<dbReference type="Proteomes" id="UP000823914">
    <property type="component" value="Unassembled WGS sequence"/>
</dbReference>
<reference evidence="2" key="1">
    <citation type="journal article" date="2021" name="PeerJ">
        <title>Extensive microbial diversity within the chicken gut microbiome revealed by metagenomics and culture.</title>
        <authorList>
            <person name="Gilroy R."/>
            <person name="Ravi A."/>
            <person name="Getino M."/>
            <person name="Pursley I."/>
            <person name="Horton D.L."/>
            <person name="Alikhan N.F."/>
            <person name="Baker D."/>
            <person name="Gharbi K."/>
            <person name="Hall N."/>
            <person name="Watson M."/>
            <person name="Adriaenssens E.M."/>
            <person name="Foster-Nyarko E."/>
            <person name="Jarju S."/>
            <person name="Secka A."/>
            <person name="Antonio M."/>
            <person name="Oren A."/>
            <person name="Chaudhuri R.R."/>
            <person name="La Ragione R."/>
            <person name="Hildebrand F."/>
            <person name="Pallen M.J."/>
        </authorList>
    </citation>
    <scope>NUCLEOTIDE SEQUENCE</scope>
    <source>
        <strain evidence="2">Gambia15-2214</strain>
    </source>
</reference>
<accession>A0A9E2NZX1</accession>
<evidence type="ECO:0000313" key="2">
    <source>
        <dbReference type="EMBL" id="MBU3850745.1"/>
    </source>
</evidence>
<dbReference type="InterPro" id="IPR027417">
    <property type="entry name" value="P-loop_NTPase"/>
</dbReference>
<dbReference type="CDD" id="cd02042">
    <property type="entry name" value="ParAB_family"/>
    <property type="match status" value="1"/>
</dbReference>
<dbReference type="Pfam" id="PF13614">
    <property type="entry name" value="AAA_31"/>
    <property type="match status" value="1"/>
</dbReference>
<name>A0A9E2NZX1_9SPIR</name>
<sequence>MNVITLSSLKGGVGKSSITIQLANCLGMAGKKVLVIDMDLNNSVSSYYLTDETKESIGSKNIADALSKTGNKLTDFTVPTQRRNVDLIASSLYLIDLRGLSERRLSQLLPTLQDNYDFVIIDTQPTYDNLVLNAYYAADWIITPINLSLFDYNTALFLRDKIATETDKIDNWFLQINGYNHNFSEAKKGKQKEYLSVFRSNFENLTPEAAWLPWTPAIKAVIDRNMFLSATNKENCICHPKLFNSLCNFTDLFLDESENLPELEAF</sequence>
<dbReference type="PANTHER" id="PTHR13696">
    <property type="entry name" value="P-LOOP CONTAINING NUCLEOSIDE TRIPHOSPHATE HYDROLASE"/>
    <property type="match status" value="1"/>
</dbReference>
<dbReference type="InterPro" id="IPR025669">
    <property type="entry name" value="AAA_dom"/>
</dbReference>